<reference evidence="3" key="1">
    <citation type="journal article" date="2019" name="Int. J. Syst. Evol. Microbiol.">
        <title>The Global Catalogue of Microorganisms (GCM) 10K type strain sequencing project: providing services to taxonomists for standard genome sequencing and annotation.</title>
        <authorList>
            <consortium name="The Broad Institute Genomics Platform"/>
            <consortium name="The Broad Institute Genome Sequencing Center for Infectious Disease"/>
            <person name="Wu L."/>
            <person name="Ma J."/>
        </authorList>
    </citation>
    <scope>NUCLEOTIDE SEQUENCE [LARGE SCALE GENOMIC DNA]</scope>
    <source>
        <strain evidence="3">CCUG 56331</strain>
    </source>
</reference>
<gene>
    <name evidence="2" type="ORF">ACFPOH_00315</name>
</gene>
<keyword evidence="3" id="KW-1185">Reference proteome</keyword>
<accession>A0ABW0R640</accession>
<evidence type="ECO:0000256" key="1">
    <source>
        <dbReference type="SAM" id="MobiDB-lite"/>
    </source>
</evidence>
<sequence length="163" mass="18336">MKRSTLRGFGIACILIGILYTGMDRLHPAESTSGEMEQYEEKIAQLESQLKEAKQQLKQYEKQTSSNETNESGGKDQTPSQESAPENEQKDVKEGTLYIYAGQTPYEIAKKLKDMGIIKNAVEMELFLAQPEYARSIQIGQYQVNSSMSIEEIANLITRKSDS</sequence>
<feature type="region of interest" description="Disordered" evidence="1">
    <location>
        <begin position="54"/>
        <end position="95"/>
    </location>
</feature>
<dbReference type="RefSeq" id="WP_342581318.1">
    <property type="nucleotide sequence ID" value="NZ_JBHSNQ010000009.1"/>
</dbReference>
<proteinExistence type="predicted"/>
<dbReference type="EMBL" id="JBHSNQ010000009">
    <property type="protein sequence ID" value="MFC5540239.1"/>
    <property type="molecule type" value="Genomic_DNA"/>
</dbReference>
<feature type="compositionally biased region" description="Polar residues" evidence="1">
    <location>
        <begin position="62"/>
        <end position="86"/>
    </location>
</feature>
<protein>
    <recommendedName>
        <fullName evidence="4">Aminodeoxychorismate lyase</fullName>
    </recommendedName>
</protein>
<evidence type="ECO:0000313" key="2">
    <source>
        <dbReference type="EMBL" id="MFC5540239.1"/>
    </source>
</evidence>
<dbReference type="Proteomes" id="UP001595978">
    <property type="component" value="Unassembled WGS sequence"/>
</dbReference>
<dbReference type="Gene3D" id="3.30.1490.480">
    <property type="entry name" value="Endolytic murein transglycosylase"/>
    <property type="match status" value="1"/>
</dbReference>
<organism evidence="2 3">
    <name type="scientific">Ureibacillus suwonensis</name>
    <dbReference type="NCBI Taxonomy" id="313007"/>
    <lineage>
        <taxon>Bacteria</taxon>
        <taxon>Bacillati</taxon>
        <taxon>Bacillota</taxon>
        <taxon>Bacilli</taxon>
        <taxon>Bacillales</taxon>
        <taxon>Caryophanaceae</taxon>
        <taxon>Ureibacillus</taxon>
    </lineage>
</organism>
<name>A0ABW0R640_9BACL</name>
<evidence type="ECO:0008006" key="4">
    <source>
        <dbReference type="Google" id="ProtNLM"/>
    </source>
</evidence>
<evidence type="ECO:0000313" key="3">
    <source>
        <dbReference type="Proteomes" id="UP001595978"/>
    </source>
</evidence>
<comment type="caution">
    <text evidence="2">The sequence shown here is derived from an EMBL/GenBank/DDBJ whole genome shotgun (WGS) entry which is preliminary data.</text>
</comment>